<keyword evidence="1" id="KW-1133">Transmembrane helix</keyword>
<evidence type="ECO:0000256" key="1">
    <source>
        <dbReference type="SAM" id="Phobius"/>
    </source>
</evidence>
<gene>
    <name evidence="2" type="ORF">COV53_00220</name>
</gene>
<keyword evidence="1" id="KW-0472">Membrane</keyword>
<dbReference type="NCBIfam" id="TIGR01167">
    <property type="entry name" value="LPXTG_anchor"/>
    <property type="match status" value="1"/>
</dbReference>
<protein>
    <submittedName>
        <fullName evidence="2">Uncharacterized protein</fullName>
    </submittedName>
</protein>
<accession>A0A2H0NL81</accession>
<name>A0A2H0NL81_9BACT</name>
<dbReference type="EMBL" id="PCWS01000004">
    <property type="protein sequence ID" value="PIR08965.1"/>
    <property type="molecule type" value="Genomic_DNA"/>
</dbReference>
<organism evidence="2 3">
    <name type="scientific">Candidatus Gottesmanbacteria bacterium CG11_big_fil_rev_8_21_14_0_20_37_11</name>
    <dbReference type="NCBI Taxonomy" id="1974575"/>
    <lineage>
        <taxon>Bacteria</taxon>
        <taxon>Candidatus Gottesmaniibacteriota</taxon>
    </lineage>
</organism>
<sequence length="65" mass="7502">MLNKSRLQLGEVAGKESGVANIVIIFWPQYLPSGRQVWSILGLCFLFLTFGGIVFWRRKKMKIMK</sequence>
<dbReference type="AlphaFoldDB" id="A0A2H0NL81"/>
<dbReference type="Proteomes" id="UP000230707">
    <property type="component" value="Unassembled WGS sequence"/>
</dbReference>
<feature type="transmembrane region" description="Helical" evidence="1">
    <location>
        <begin position="37"/>
        <end position="56"/>
    </location>
</feature>
<evidence type="ECO:0000313" key="3">
    <source>
        <dbReference type="Proteomes" id="UP000230707"/>
    </source>
</evidence>
<proteinExistence type="predicted"/>
<evidence type="ECO:0000313" key="2">
    <source>
        <dbReference type="EMBL" id="PIR08965.1"/>
    </source>
</evidence>
<reference evidence="2 3" key="1">
    <citation type="submission" date="2017-09" db="EMBL/GenBank/DDBJ databases">
        <title>Depth-based differentiation of microbial function through sediment-hosted aquifers and enrichment of novel symbionts in the deep terrestrial subsurface.</title>
        <authorList>
            <person name="Probst A.J."/>
            <person name="Ladd B."/>
            <person name="Jarett J.K."/>
            <person name="Geller-Mcgrath D.E."/>
            <person name="Sieber C.M."/>
            <person name="Emerson J.B."/>
            <person name="Anantharaman K."/>
            <person name="Thomas B.C."/>
            <person name="Malmstrom R."/>
            <person name="Stieglmeier M."/>
            <person name="Klingl A."/>
            <person name="Woyke T."/>
            <person name="Ryan C.M."/>
            <person name="Banfield J.F."/>
        </authorList>
    </citation>
    <scope>NUCLEOTIDE SEQUENCE [LARGE SCALE GENOMIC DNA]</scope>
    <source>
        <strain evidence="2">CG11_big_fil_rev_8_21_14_0_20_37_11</strain>
    </source>
</reference>
<comment type="caution">
    <text evidence="2">The sequence shown here is derived from an EMBL/GenBank/DDBJ whole genome shotgun (WGS) entry which is preliminary data.</text>
</comment>
<keyword evidence="1" id="KW-0812">Transmembrane</keyword>